<dbReference type="GO" id="GO:0005737">
    <property type="term" value="C:cytoplasm"/>
    <property type="evidence" value="ECO:0007669"/>
    <property type="project" value="UniProtKB-SubCell"/>
</dbReference>
<evidence type="ECO:0000313" key="15">
    <source>
        <dbReference type="EMBL" id="HGZ60220.1"/>
    </source>
</evidence>
<feature type="binding site" evidence="12">
    <location>
        <position position="307"/>
    </location>
    <ligand>
        <name>NAD(+)</name>
        <dbReference type="ChEBI" id="CHEBI:57540"/>
    </ligand>
</feature>
<dbReference type="PROSITE" id="PS00071">
    <property type="entry name" value="GAPDH"/>
    <property type="match status" value="1"/>
</dbReference>
<evidence type="ECO:0000256" key="7">
    <source>
        <dbReference type="ARBA" id="ARBA00023152"/>
    </source>
</evidence>
<evidence type="ECO:0000256" key="12">
    <source>
        <dbReference type="PIRSR" id="PIRSR000149-3"/>
    </source>
</evidence>
<evidence type="ECO:0000256" key="4">
    <source>
        <dbReference type="ARBA" id="ARBA00022857"/>
    </source>
</evidence>
<dbReference type="InterPro" id="IPR020830">
    <property type="entry name" value="GlycerAld_3-P_DH_AS"/>
</dbReference>
<keyword evidence="12" id="KW-0547">Nucleotide-binding</keyword>
<dbReference type="NCBIfam" id="NF003251">
    <property type="entry name" value="PRK04207.1"/>
    <property type="match status" value="1"/>
</dbReference>
<dbReference type="InterPro" id="IPR036291">
    <property type="entry name" value="NAD(P)-bd_dom_sf"/>
</dbReference>
<reference evidence="15" key="1">
    <citation type="journal article" date="2020" name="mSystems">
        <title>Genome- and Community-Level Interaction Insights into Carbon Utilization and Element Cycling Functions of Hydrothermarchaeota in Hydrothermal Sediment.</title>
        <authorList>
            <person name="Zhou Z."/>
            <person name="Liu Y."/>
            <person name="Xu W."/>
            <person name="Pan J."/>
            <person name="Luo Z.H."/>
            <person name="Li M."/>
        </authorList>
    </citation>
    <scope>NUCLEOTIDE SEQUENCE [LARGE SCALE GENOMIC DNA]</scope>
    <source>
        <strain evidence="15">SpSt-885</strain>
    </source>
</reference>
<comment type="subcellular location">
    <subcellularLocation>
        <location evidence="10 13">Cytoplasm</location>
    </subcellularLocation>
</comment>
<dbReference type="Pfam" id="PF02800">
    <property type="entry name" value="Gp_dh_C"/>
    <property type="match status" value="1"/>
</dbReference>
<dbReference type="Gene3D" id="3.30.360.10">
    <property type="entry name" value="Dihydrodipicolinate Reductase, domain 2"/>
    <property type="match status" value="1"/>
</dbReference>
<sequence>MKAKARVLVMGYGVIGKRVADAVSLQDDMSLVGVSDVSSDWRVKMAMKKGYPIYAATAEALSKMRAAGIPVQGTAEDLLKQGAVDLIVDATPKDIGARNKEGLYKKYGVKAIFQGGEKANIADVSFVAQRNYEKALGKQFVRVVSCNTTAISRVVGGLHEAFGIKKARVTLVRRAVDVWESHESGVMNTVVPETKIPSHQGEDAKTVVEGLNIISIALKGSHNLYHLHTGYLEFNSPIKVEEALEALMKEPRVVLVRSSDGVMGLNSLVEIGRDLGRPRGDIFEVPVWSDLMKAEGNELYLMWATGNESIVIPENIDAIRAMMLLEEDARKSIEKTDKSLGITKSLY</sequence>
<feature type="binding site" evidence="10">
    <location>
        <begin position="145"/>
        <end position="147"/>
    </location>
    <ligand>
        <name>D-glyceraldehyde 3-phosphate</name>
        <dbReference type="ChEBI" id="CHEBI:59776"/>
    </ligand>
</feature>
<dbReference type="Gene3D" id="3.40.50.720">
    <property type="entry name" value="NAD(P)-binding Rossmann-like Domain"/>
    <property type="match status" value="1"/>
</dbReference>
<evidence type="ECO:0000256" key="1">
    <source>
        <dbReference type="ARBA" id="ARBA00004869"/>
    </source>
</evidence>
<feature type="binding site" evidence="12">
    <location>
        <position position="36"/>
    </location>
    <ligand>
        <name>NAD(+)</name>
        <dbReference type="ChEBI" id="CHEBI:57540"/>
    </ligand>
</feature>
<evidence type="ECO:0000256" key="10">
    <source>
        <dbReference type="HAMAP-Rule" id="MF_00559"/>
    </source>
</evidence>
<feature type="binding site" evidence="10">
    <location>
        <position position="174"/>
    </location>
    <ligand>
        <name>NAD(+)</name>
        <dbReference type="ChEBI" id="CHEBI:57540"/>
    </ligand>
</feature>
<proteinExistence type="inferred from homology"/>
<keyword evidence="4 10" id="KW-0521">NADP</keyword>
<protein>
    <recommendedName>
        <fullName evidence="10 13">Glyceraldehyde-3-phosphate dehydrogenase</fullName>
        <shortName evidence="10">GAPDH</shortName>
        <ecNumber evidence="10 13">1.2.1.59</ecNumber>
    </recommendedName>
    <alternativeName>
        <fullName evidence="10">NAD(P)-dependent glyceraldehyde-3-phosphate dehydrogenase</fullName>
    </alternativeName>
</protein>
<dbReference type="AlphaFoldDB" id="A0A7J3SKR1"/>
<comment type="catalytic activity">
    <reaction evidence="8 10 13">
        <text>D-glyceraldehyde 3-phosphate + phosphate + NADP(+) = (2R)-3-phospho-glyceroyl phosphate + NADPH + H(+)</text>
        <dbReference type="Rhea" id="RHEA:10296"/>
        <dbReference type="ChEBI" id="CHEBI:15378"/>
        <dbReference type="ChEBI" id="CHEBI:43474"/>
        <dbReference type="ChEBI" id="CHEBI:57604"/>
        <dbReference type="ChEBI" id="CHEBI:57783"/>
        <dbReference type="ChEBI" id="CHEBI:58349"/>
        <dbReference type="ChEBI" id="CHEBI:59776"/>
        <dbReference type="EC" id="1.2.1.59"/>
    </reaction>
</comment>
<dbReference type="EMBL" id="DTLS01000090">
    <property type="protein sequence ID" value="HGZ60220.1"/>
    <property type="molecule type" value="Genomic_DNA"/>
</dbReference>
<comment type="caution">
    <text evidence="15">The sequence shown here is derived from an EMBL/GenBank/DDBJ whole genome shotgun (WGS) entry which is preliminary data.</text>
</comment>
<keyword evidence="6 10" id="KW-0520">NAD</keyword>
<dbReference type="InterPro" id="IPR006436">
    <property type="entry name" value="Glyceraldehyde-3-P_DH_2_arc"/>
</dbReference>
<keyword evidence="5 10" id="KW-0560">Oxidoreductase</keyword>
<evidence type="ECO:0000256" key="11">
    <source>
        <dbReference type="PIRSR" id="PIRSR000149-1"/>
    </source>
</evidence>
<dbReference type="UniPathway" id="UPA00109">
    <property type="reaction ID" value="UER00184"/>
</dbReference>
<comment type="subunit">
    <text evidence="3 10 13">Homotetramer.</text>
</comment>
<dbReference type="InterPro" id="IPR020831">
    <property type="entry name" value="GlycerAld/Erythrose_P_DH"/>
</dbReference>
<dbReference type="SUPFAM" id="SSF55347">
    <property type="entry name" value="Glyceraldehyde-3-phosphate dehydrogenase-like, C-terminal domain"/>
    <property type="match status" value="1"/>
</dbReference>
<dbReference type="GO" id="GO:0050661">
    <property type="term" value="F:NADP binding"/>
    <property type="evidence" value="ECO:0007669"/>
    <property type="project" value="UniProtKB-UniRule"/>
</dbReference>
<dbReference type="PIRSF" id="PIRSF000149">
    <property type="entry name" value="GAP_DH"/>
    <property type="match status" value="1"/>
</dbReference>
<evidence type="ECO:0000259" key="14">
    <source>
        <dbReference type="SMART" id="SM00846"/>
    </source>
</evidence>
<dbReference type="CDD" id="cd02278">
    <property type="entry name" value="GAPDH_II_N"/>
    <property type="match status" value="1"/>
</dbReference>
<feature type="binding site" evidence="10">
    <location>
        <position position="116"/>
    </location>
    <ligand>
        <name>NAD(+)</name>
        <dbReference type="ChEBI" id="CHEBI:57540"/>
    </ligand>
</feature>
<dbReference type="NCBIfam" id="TIGR01546">
    <property type="entry name" value="GAPDH-II_archae"/>
    <property type="match status" value="1"/>
</dbReference>
<comment type="similarity">
    <text evidence="2 10 13">Belongs to the glyceraldehyde-3-phosphate dehydrogenase family.</text>
</comment>
<comment type="caution">
    <text evidence="10">Lacks conserved residue(s) required for the propagation of feature annotation.</text>
</comment>
<comment type="catalytic activity">
    <reaction evidence="9 10 13">
        <text>D-glyceraldehyde 3-phosphate + phosphate + NAD(+) = (2R)-3-phospho-glyceroyl phosphate + NADH + H(+)</text>
        <dbReference type="Rhea" id="RHEA:10300"/>
        <dbReference type="ChEBI" id="CHEBI:15378"/>
        <dbReference type="ChEBI" id="CHEBI:43474"/>
        <dbReference type="ChEBI" id="CHEBI:57540"/>
        <dbReference type="ChEBI" id="CHEBI:57604"/>
        <dbReference type="ChEBI" id="CHEBI:57945"/>
        <dbReference type="ChEBI" id="CHEBI:59776"/>
        <dbReference type="EC" id="1.2.1.59"/>
    </reaction>
</comment>
<dbReference type="GO" id="GO:0051287">
    <property type="term" value="F:NAD binding"/>
    <property type="evidence" value="ECO:0007669"/>
    <property type="project" value="UniProtKB-UniRule"/>
</dbReference>
<dbReference type="InterPro" id="IPR020828">
    <property type="entry name" value="GlycerAld_3-P_DH_NAD(P)-bd"/>
</dbReference>
<accession>A0A7J3SKR1</accession>
<feature type="domain" description="Glyceraldehyde 3-phosphate dehydrogenase NAD(P) binding" evidence="14">
    <location>
        <begin position="5"/>
        <end position="146"/>
    </location>
</feature>
<dbReference type="EC" id="1.2.1.59" evidence="10 13"/>
<dbReference type="SUPFAM" id="SSF51735">
    <property type="entry name" value="NAD(P)-binding Rossmann-fold domains"/>
    <property type="match status" value="1"/>
</dbReference>
<organism evidence="15">
    <name type="scientific">Fervidicoccus fontis</name>
    <dbReference type="NCBI Taxonomy" id="683846"/>
    <lineage>
        <taxon>Archaea</taxon>
        <taxon>Thermoproteota</taxon>
        <taxon>Thermoprotei</taxon>
        <taxon>Fervidicoccales</taxon>
        <taxon>Fervidicoccaceae</taxon>
        <taxon>Fervidicoccus</taxon>
    </lineage>
</organism>
<dbReference type="SMART" id="SM00846">
    <property type="entry name" value="Gp_dh_N"/>
    <property type="match status" value="1"/>
</dbReference>
<feature type="active site" description="Nucleophile" evidence="10 11">
    <location>
        <position position="146"/>
    </location>
</feature>
<evidence type="ECO:0000256" key="9">
    <source>
        <dbReference type="ARBA" id="ARBA00048853"/>
    </source>
</evidence>
<dbReference type="HAMAP" id="MF_00559">
    <property type="entry name" value="G3P_dehdrog_arch"/>
    <property type="match status" value="1"/>
</dbReference>
<name>A0A7J3SKR1_9CREN</name>
<evidence type="ECO:0000256" key="3">
    <source>
        <dbReference type="ARBA" id="ARBA00011881"/>
    </source>
</evidence>
<keyword evidence="10 13" id="KW-0963">Cytoplasm</keyword>
<dbReference type="InterPro" id="IPR020829">
    <property type="entry name" value="GlycerAld_3-P_DH_cat"/>
</dbReference>
<evidence type="ECO:0000256" key="2">
    <source>
        <dbReference type="ARBA" id="ARBA00007406"/>
    </source>
</evidence>
<evidence type="ECO:0000256" key="5">
    <source>
        <dbReference type="ARBA" id="ARBA00023002"/>
    </source>
</evidence>
<evidence type="ECO:0000256" key="6">
    <source>
        <dbReference type="ARBA" id="ARBA00023027"/>
    </source>
</evidence>
<dbReference type="GO" id="GO:0006096">
    <property type="term" value="P:glycolytic process"/>
    <property type="evidence" value="ECO:0007669"/>
    <property type="project" value="UniProtKB-UniRule"/>
</dbReference>
<dbReference type="CDD" id="cd18127">
    <property type="entry name" value="GAPDH_II_C"/>
    <property type="match status" value="1"/>
</dbReference>
<gene>
    <name evidence="10" type="primary">gap</name>
    <name evidence="15" type="ORF">ENW83_03320</name>
</gene>
<dbReference type="GO" id="GO:0004365">
    <property type="term" value="F:glyceraldehyde-3-phosphate dehydrogenase (NAD+) (phosphorylating) activity"/>
    <property type="evidence" value="ECO:0007669"/>
    <property type="project" value="UniProtKB-UniRule"/>
</dbReference>
<evidence type="ECO:0000256" key="8">
    <source>
        <dbReference type="ARBA" id="ARBA00048067"/>
    </source>
</evidence>
<evidence type="ECO:0000256" key="13">
    <source>
        <dbReference type="RuleBase" id="RU003388"/>
    </source>
</evidence>
<keyword evidence="7 10" id="KW-0324">Glycolysis</keyword>
<comment type="pathway">
    <text evidence="1 10 13">Carbohydrate degradation; glycolysis; pyruvate from D-glyceraldehyde 3-phosphate: step 1/5.</text>
</comment>